<proteinExistence type="predicted"/>
<evidence type="ECO:0000313" key="2">
    <source>
        <dbReference type="Proteomes" id="UP000029444"/>
    </source>
</evidence>
<sequence>MLRTLFDPVARFMGYMPSGSNPEGTPGELSVATESASIQPSRAHLRHEADFDYEKAKRGQFYFYHIGEVNGFAIGQHDWIPVSVLIGLLSGRAWLMCRLVDGTWIQKESALWNDWLVANEKCLQSLGEQLHDSESNAGAVEDYSHIEDGDVEDKVMVNVRYNRLAMEYLRVMAVAFPPNAAESFSLAEPPEAIRYHQTETTRALYRAVKNARESADQMAVSWLQKRGFEVDSEHQLVRVPGYQPLFYVGAQEI</sequence>
<name>A0A095SFN1_9GAMM</name>
<protein>
    <submittedName>
        <fullName evidence="1">Uncharacterized protein</fullName>
    </submittedName>
</protein>
<comment type="caution">
    <text evidence="1">The sequence shown here is derived from an EMBL/GenBank/DDBJ whole genome shotgun (WGS) entry which is preliminary data.</text>
</comment>
<evidence type="ECO:0000313" key="1">
    <source>
        <dbReference type="EMBL" id="KGD63372.1"/>
    </source>
</evidence>
<dbReference type="RefSeq" id="WP_035234704.1">
    <property type="nucleotide sequence ID" value="NZ_ARXV01000018.1"/>
</dbReference>
<accession>A0A095SFN1</accession>
<dbReference type="OrthoDB" id="5918900at2"/>
<dbReference type="STRING" id="1177154.Y5S_03358"/>
<keyword evidence="2" id="KW-1185">Reference proteome</keyword>
<dbReference type="Proteomes" id="UP000029444">
    <property type="component" value="Unassembled WGS sequence"/>
</dbReference>
<dbReference type="EMBL" id="ARXV01000018">
    <property type="protein sequence ID" value="KGD63372.1"/>
    <property type="molecule type" value="Genomic_DNA"/>
</dbReference>
<gene>
    <name evidence="1" type="ORF">Y5S_03358</name>
</gene>
<organism evidence="1 2">
    <name type="scientific">Alcanivorax nanhaiticus</name>
    <dbReference type="NCBI Taxonomy" id="1177154"/>
    <lineage>
        <taxon>Bacteria</taxon>
        <taxon>Pseudomonadati</taxon>
        <taxon>Pseudomonadota</taxon>
        <taxon>Gammaproteobacteria</taxon>
        <taxon>Oceanospirillales</taxon>
        <taxon>Alcanivoracaceae</taxon>
        <taxon>Alcanivorax</taxon>
    </lineage>
</organism>
<reference evidence="1 2" key="1">
    <citation type="submission" date="2012-09" db="EMBL/GenBank/DDBJ databases">
        <title>Genome Sequence of alkane-degrading Bacterium Alcanivorax sp. 19-m-6.</title>
        <authorList>
            <person name="Lai Q."/>
            <person name="Shao Z."/>
        </authorList>
    </citation>
    <scope>NUCLEOTIDE SEQUENCE [LARGE SCALE GENOMIC DNA]</scope>
    <source>
        <strain evidence="1 2">19-m-6</strain>
    </source>
</reference>
<dbReference type="AlphaFoldDB" id="A0A095SFN1"/>